<name>A0AAV3QMZ8_LITER</name>
<evidence type="ECO:0000256" key="5">
    <source>
        <dbReference type="ARBA" id="ARBA00023242"/>
    </source>
</evidence>
<sequence>MSAIFSFSGDNDFFPGGSFFPLSKEPNLSLSLGRHVDVYIPPRKRSRISAPLVVRTKKYKSALQPSIEVLPDECLFEIFRRLGEPERSACASVSKRFLSLLISIRPSERCDTIVSSRPEKISPLTERAVEDGSVGSETGVGLGDENQDLVGGGCLSTCLEGKKATDVRLAAIAIGTGSRGGLGKLSIRGCNTSRRVTNFGLKAIARGSPSLKSLSLWNLPSVGDEGLYEIANGCHSLEKLELLQCPAITDKSLLAIAANCPNLTSISIEACQNIGNDSLQALGRCCPNLTSITIKSCPLIVDQGIISLFSSAGHVLAKVKLQNLGISDISLAVIGQYGKALTDLALVGLQNVNERGFWVMGNGQGLLKLRSLVITACQGMTDVGAEALGNGCPDLKQFCLRKCALISDCGVISFAKAALSLENLQLEECQRITQHGLLGILMNCGDKLKVLGLTNCFGVNDTDSSLPVMYVCNSVRSLSIRNCPGFGDASLALLGRMCRKLTHLELTGLHLISDEGLLPLVESSEAGLVKLNLSGCVNLTDDIASAIVKKHGWTLELLNLDGCRNITDVCMAAIAESCYPLSELDVSVCSVTDSGIQALGRSKQLNLQILSLSGCSFVTGKCMPLLMKLGQTLVGLNIQHCRGISSGTVNLLQERLWRCDILY</sequence>
<dbReference type="InterPro" id="IPR001810">
    <property type="entry name" value="F-box_dom"/>
</dbReference>
<evidence type="ECO:0000256" key="2">
    <source>
        <dbReference type="ARBA" id="ARBA00004906"/>
    </source>
</evidence>
<dbReference type="Proteomes" id="UP001454036">
    <property type="component" value="Unassembled WGS sequence"/>
</dbReference>
<evidence type="ECO:0000256" key="1">
    <source>
        <dbReference type="ARBA" id="ARBA00004123"/>
    </source>
</evidence>
<protein>
    <recommendedName>
        <fullName evidence="6">F-box domain-containing protein</fullName>
    </recommendedName>
</protein>
<dbReference type="InterPro" id="IPR032675">
    <property type="entry name" value="LRR_dom_sf"/>
</dbReference>
<evidence type="ECO:0000259" key="6">
    <source>
        <dbReference type="SMART" id="SM00256"/>
    </source>
</evidence>
<dbReference type="FunFam" id="3.80.10.10:FF:000595">
    <property type="entry name" value="EIN3-binding F-box protein 1"/>
    <property type="match status" value="1"/>
</dbReference>
<dbReference type="Gene3D" id="1.20.1280.50">
    <property type="match status" value="1"/>
</dbReference>
<dbReference type="GO" id="GO:0010105">
    <property type="term" value="P:negative regulation of ethylene-activated signaling pathway"/>
    <property type="evidence" value="ECO:0007669"/>
    <property type="project" value="UniProtKB-ARBA"/>
</dbReference>
<reference evidence="7 8" key="1">
    <citation type="submission" date="2024-01" db="EMBL/GenBank/DDBJ databases">
        <title>The complete chloroplast genome sequence of Lithospermum erythrorhizon: insights into the phylogenetic relationship among Boraginaceae species and the maternal lineages of purple gromwells.</title>
        <authorList>
            <person name="Okada T."/>
            <person name="Watanabe K."/>
        </authorList>
    </citation>
    <scope>NUCLEOTIDE SEQUENCE [LARGE SCALE GENOMIC DNA]</scope>
</reference>
<evidence type="ECO:0000256" key="3">
    <source>
        <dbReference type="ARBA" id="ARBA00022745"/>
    </source>
</evidence>
<evidence type="ECO:0000313" key="8">
    <source>
        <dbReference type="Proteomes" id="UP001454036"/>
    </source>
</evidence>
<accession>A0AAV3QMZ8</accession>
<comment type="subcellular location">
    <subcellularLocation>
        <location evidence="1">Nucleus</location>
    </subcellularLocation>
</comment>
<keyword evidence="4" id="KW-0833">Ubl conjugation pathway</keyword>
<dbReference type="Gene3D" id="3.80.10.10">
    <property type="entry name" value="Ribonuclease Inhibitor"/>
    <property type="match status" value="3"/>
</dbReference>
<evidence type="ECO:0000256" key="4">
    <source>
        <dbReference type="ARBA" id="ARBA00022786"/>
    </source>
</evidence>
<dbReference type="GO" id="GO:0005634">
    <property type="term" value="C:nucleus"/>
    <property type="evidence" value="ECO:0007669"/>
    <property type="project" value="UniProtKB-SubCell"/>
</dbReference>
<dbReference type="PANTHER" id="PTHR13318">
    <property type="entry name" value="PARTNER OF PAIRED, ISOFORM B-RELATED"/>
    <property type="match status" value="1"/>
</dbReference>
<dbReference type="SUPFAM" id="SSF81383">
    <property type="entry name" value="F-box domain"/>
    <property type="match status" value="1"/>
</dbReference>
<dbReference type="GO" id="GO:0009873">
    <property type="term" value="P:ethylene-activated signaling pathway"/>
    <property type="evidence" value="ECO:0007669"/>
    <property type="project" value="UniProtKB-KW"/>
</dbReference>
<dbReference type="Pfam" id="PF25372">
    <property type="entry name" value="DUF7885"/>
    <property type="match status" value="2"/>
</dbReference>
<comment type="caution">
    <text evidence="7">The sequence shown here is derived from an EMBL/GenBank/DDBJ whole genome shotgun (WGS) entry which is preliminary data.</text>
</comment>
<organism evidence="7 8">
    <name type="scientific">Lithospermum erythrorhizon</name>
    <name type="common">Purple gromwell</name>
    <name type="synonym">Lithospermum officinale var. erythrorhizon</name>
    <dbReference type="NCBI Taxonomy" id="34254"/>
    <lineage>
        <taxon>Eukaryota</taxon>
        <taxon>Viridiplantae</taxon>
        <taxon>Streptophyta</taxon>
        <taxon>Embryophyta</taxon>
        <taxon>Tracheophyta</taxon>
        <taxon>Spermatophyta</taxon>
        <taxon>Magnoliopsida</taxon>
        <taxon>eudicotyledons</taxon>
        <taxon>Gunneridae</taxon>
        <taxon>Pentapetalae</taxon>
        <taxon>asterids</taxon>
        <taxon>lamiids</taxon>
        <taxon>Boraginales</taxon>
        <taxon>Boraginaceae</taxon>
        <taxon>Boraginoideae</taxon>
        <taxon>Lithospermeae</taxon>
        <taxon>Lithospermum</taxon>
    </lineage>
</organism>
<gene>
    <name evidence="7" type="ORF">LIER_20598</name>
</gene>
<dbReference type="Pfam" id="PF00646">
    <property type="entry name" value="F-box"/>
    <property type="match status" value="1"/>
</dbReference>
<dbReference type="SMART" id="SM00367">
    <property type="entry name" value="LRR_CC"/>
    <property type="match status" value="14"/>
</dbReference>
<comment type="pathway">
    <text evidence="2">Protein modification; protein ubiquitination.</text>
</comment>
<dbReference type="FunFam" id="3.80.10.10:FF:000473">
    <property type="entry name" value="EIN3-binding F-box protein 1"/>
    <property type="match status" value="1"/>
</dbReference>
<dbReference type="SUPFAM" id="SSF52047">
    <property type="entry name" value="RNI-like"/>
    <property type="match status" value="2"/>
</dbReference>
<dbReference type="AlphaFoldDB" id="A0AAV3QMZ8"/>
<feature type="domain" description="F-box" evidence="6">
    <location>
        <begin position="70"/>
        <end position="110"/>
    </location>
</feature>
<keyword evidence="5" id="KW-0539">Nucleus</keyword>
<proteinExistence type="predicted"/>
<dbReference type="InterPro" id="IPR006553">
    <property type="entry name" value="Leu-rich_rpt_Cys-con_subtyp"/>
</dbReference>
<dbReference type="InterPro" id="IPR036047">
    <property type="entry name" value="F-box-like_dom_sf"/>
</dbReference>
<keyword evidence="8" id="KW-1185">Reference proteome</keyword>
<dbReference type="EMBL" id="BAABME010005257">
    <property type="protein sequence ID" value="GAA0165114.1"/>
    <property type="molecule type" value="Genomic_DNA"/>
</dbReference>
<dbReference type="FunFam" id="3.80.10.10:FF:000451">
    <property type="entry name" value="EIN3-binding F-box protein 1"/>
    <property type="match status" value="1"/>
</dbReference>
<evidence type="ECO:0000313" key="7">
    <source>
        <dbReference type="EMBL" id="GAA0165114.1"/>
    </source>
</evidence>
<dbReference type="GO" id="GO:0019005">
    <property type="term" value="C:SCF ubiquitin ligase complex"/>
    <property type="evidence" value="ECO:0007669"/>
    <property type="project" value="TreeGrafter"/>
</dbReference>
<dbReference type="InterPro" id="IPR057207">
    <property type="entry name" value="FBXL15_LRR"/>
</dbReference>
<dbReference type="SMART" id="SM00256">
    <property type="entry name" value="FBOX"/>
    <property type="match status" value="1"/>
</dbReference>
<keyword evidence="3" id="KW-0936">Ethylene signaling pathway</keyword>
<dbReference type="GO" id="GO:0031146">
    <property type="term" value="P:SCF-dependent proteasomal ubiquitin-dependent protein catabolic process"/>
    <property type="evidence" value="ECO:0007669"/>
    <property type="project" value="TreeGrafter"/>
</dbReference>